<dbReference type="RefSeq" id="WP_353069814.1">
    <property type="nucleotide sequence ID" value="NZ_CP132932.1"/>
</dbReference>
<evidence type="ECO:0000256" key="1">
    <source>
        <dbReference type="SAM" id="Phobius"/>
    </source>
</evidence>
<organism evidence="2">
    <name type="scientific">Tunturiibacter empetritectus</name>
    <dbReference type="NCBI Taxonomy" id="3069691"/>
    <lineage>
        <taxon>Bacteria</taxon>
        <taxon>Pseudomonadati</taxon>
        <taxon>Acidobacteriota</taxon>
        <taxon>Terriglobia</taxon>
        <taxon>Terriglobales</taxon>
        <taxon>Acidobacteriaceae</taxon>
        <taxon>Tunturiibacter</taxon>
    </lineage>
</organism>
<reference evidence="2" key="2">
    <citation type="journal article" date="2024" name="Environ. Microbiol.">
        <title>Genome analysis and description of Tunturibacter gen. nov. expands the diversity of Terriglobia in tundra soils.</title>
        <authorList>
            <person name="Messyasz A."/>
            <person name="Mannisto M.K."/>
            <person name="Kerkhof L.J."/>
            <person name="Haggblom M.M."/>
        </authorList>
    </citation>
    <scope>NUCLEOTIDE SEQUENCE</scope>
    <source>
        <strain evidence="2">M8UP23</strain>
    </source>
</reference>
<sequence length="213" mass="24594">MEPAILDVHPPHQAAHSWKDFFIHIATIVIGLLIAIGLEQTVEYFHHRHLLHQAEDNLHSEIQDNRQTLAADEKQLAEIEHRMEDNLKILADLKAHRVPTEKFGLQWEWNGLQSAAWDTARNTGAIALMSYETAEDYSVIYSQQSLVNDQAWVYIRDVYKCGRPVATRKVEDLQPEEIDEAIVNSKQTLTDVHYLRDLMQSLNKIYQSEDKAL</sequence>
<dbReference type="AlphaFoldDB" id="A0AAU7ZFM4"/>
<keyword evidence="1" id="KW-1133">Transmembrane helix</keyword>
<accession>A0AAU7ZFM4</accession>
<name>A0AAU7ZFM4_9BACT</name>
<dbReference type="EMBL" id="CP132932">
    <property type="protein sequence ID" value="XCB27785.1"/>
    <property type="molecule type" value="Genomic_DNA"/>
</dbReference>
<keyword evidence="1" id="KW-0812">Transmembrane</keyword>
<reference evidence="2" key="1">
    <citation type="submission" date="2023-08" db="EMBL/GenBank/DDBJ databases">
        <authorList>
            <person name="Messyasz A."/>
            <person name="Mannisto M.K."/>
            <person name="Kerkhof L.J."/>
            <person name="Haggblom M."/>
        </authorList>
    </citation>
    <scope>NUCLEOTIDE SEQUENCE</scope>
    <source>
        <strain evidence="2">M8UP23</strain>
    </source>
</reference>
<evidence type="ECO:0000313" key="2">
    <source>
        <dbReference type="EMBL" id="XCB27785.1"/>
    </source>
</evidence>
<proteinExistence type="predicted"/>
<feature type="transmembrane region" description="Helical" evidence="1">
    <location>
        <begin position="21"/>
        <end position="38"/>
    </location>
</feature>
<protein>
    <submittedName>
        <fullName evidence="2">Uncharacterized protein</fullName>
    </submittedName>
</protein>
<keyword evidence="1" id="KW-0472">Membrane</keyword>
<gene>
    <name evidence="2" type="ORF">RBB75_05565</name>
</gene>
<dbReference type="KEGG" id="temp:RBB75_05565"/>